<dbReference type="InterPro" id="IPR005561">
    <property type="entry name" value="ANTAR"/>
</dbReference>
<dbReference type="RefSeq" id="WP_103222925.1">
    <property type="nucleotide sequence ID" value="NZ_PPCN01000005.1"/>
</dbReference>
<dbReference type="Pfam" id="PF21332">
    <property type="entry name" value="AmiR_N"/>
    <property type="match status" value="1"/>
</dbReference>
<accession>A0A2S3UTF7</accession>
<evidence type="ECO:0000313" key="2">
    <source>
        <dbReference type="EMBL" id="POF30966.1"/>
    </source>
</evidence>
<dbReference type="Gene3D" id="1.10.10.10">
    <property type="entry name" value="Winged helix-like DNA-binding domain superfamily/Winged helix DNA-binding domain"/>
    <property type="match status" value="1"/>
</dbReference>
<dbReference type="InterPro" id="IPR008327">
    <property type="entry name" value="Sig_transdc_resp-reg_antiterm"/>
</dbReference>
<comment type="caution">
    <text evidence="2">The sequence shown here is derived from an EMBL/GenBank/DDBJ whole genome shotgun (WGS) entry which is preliminary data.</text>
</comment>
<evidence type="ECO:0000259" key="1">
    <source>
        <dbReference type="PROSITE" id="PS50921"/>
    </source>
</evidence>
<feature type="domain" description="ANTAR" evidence="1">
    <location>
        <begin position="126"/>
        <end position="187"/>
    </location>
</feature>
<dbReference type="Pfam" id="PF03861">
    <property type="entry name" value="ANTAR"/>
    <property type="match status" value="1"/>
</dbReference>
<dbReference type="Gene3D" id="3.40.50.2300">
    <property type="match status" value="1"/>
</dbReference>
<protein>
    <submittedName>
        <fullName evidence="2">AmiR/NasT family two-component response regulator</fullName>
    </submittedName>
</protein>
<dbReference type="SUPFAM" id="SSF52172">
    <property type="entry name" value="CheY-like"/>
    <property type="match status" value="1"/>
</dbReference>
<dbReference type="Proteomes" id="UP000236959">
    <property type="component" value="Unassembled WGS sequence"/>
</dbReference>
<dbReference type="InterPro" id="IPR011006">
    <property type="entry name" value="CheY-like_superfamily"/>
</dbReference>
<reference evidence="2 3" key="1">
    <citation type="submission" date="2018-01" db="EMBL/GenBank/DDBJ databases">
        <title>Genomic Encyclopedia of Archaeal and Bacterial Type Strains, Phase II (KMG-II): from individual species to whole genera.</title>
        <authorList>
            <person name="Goeker M."/>
        </authorList>
    </citation>
    <scope>NUCLEOTIDE SEQUENCE [LARGE SCALE GENOMIC DNA]</scope>
    <source>
        <strain evidence="2 3">DSM 17023</strain>
    </source>
</reference>
<dbReference type="InterPro" id="IPR049021">
    <property type="entry name" value="AmiR_N"/>
</dbReference>
<evidence type="ECO:0000313" key="3">
    <source>
        <dbReference type="Proteomes" id="UP000236959"/>
    </source>
</evidence>
<dbReference type="PROSITE" id="PS50921">
    <property type="entry name" value="ANTAR"/>
    <property type="match status" value="1"/>
</dbReference>
<dbReference type="EMBL" id="PPCN01000005">
    <property type="protein sequence ID" value="POF30966.1"/>
    <property type="molecule type" value="Genomic_DNA"/>
</dbReference>
<organism evidence="2 3">
    <name type="scientific">Roseibium marinum</name>
    <dbReference type="NCBI Taxonomy" id="281252"/>
    <lineage>
        <taxon>Bacteria</taxon>
        <taxon>Pseudomonadati</taxon>
        <taxon>Pseudomonadota</taxon>
        <taxon>Alphaproteobacteria</taxon>
        <taxon>Hyphomicrobiales</taxon>
        <taxon>Stappiaceae</taxon>
        <taxon>Roseibium</taxon>
    </lineage>
</organism>
<dbReference type="GO" id="GO:0003723">
    <property type="term" value="F:RNA binding"/>
    <property type="evidence" value="ECO:0007669"/>
    <property type="project" value="InterPro"/>
</dbReference>
<name>A0A2S3UTF7_9HYPH</name>
<dbReference type="PIRSF" id="PIRSF036382">
    <property type="entry name" value="RR_antiterm"/>
    <property type="match status" value="1"/>
</dbReference>
<dbReference type="InterPro" id="IPR036388">
    <property type="entry name" value="WH-like_DNA-bd_sf"/>
</dbReference>
<dbReference type="AlphaFoldDB" id="A0A2S3UTF7"/>
<dbReference type="OrthoDB" id="6159164at2"/>
<proteinExistence type="predicted"/>
<keyword evidence="3" id="KW-1185">Reference proteome</keyword>
<gene>
    <name evidence="2" type="ORF">CLV41_105144</name>
</gene>
<sequence>MSNLFRTPSFRGRSASILHKPHADRDAVCRQLDRLGVEISTAWPELPAEAEQADLLIFDADAGHDAQFPWPVDAHPMPMIALMGTEAPGRVEWAIRRGAIAHLNKPVTSSGVYGALVVAQRTFAMRRASEERIATLEARLACRPQVAEAILLLMQHQDGDAETAYRLLQDMAMKSRQTIEAVAGDLIERAGGQNDGRREA</sequence>
<dbReference type="SMART" id="SM01012">
    <property type="entry name" value="ANTAR"/>
    <property type="match status" value="1"/>
</dbReference>